<geneLocation type="mitochondrion" evidence="12"/>
<evidence type="ECO:0000256" key="5">
    <source>
        <dbReference type="ARBA" id="ARBA00022967"/>
    </source>
</evidence>
<name>A0AAU7GHC7_9CUCU</name>
<evidence type="ECO:0000256" key="4">
    <source>
        <dbReference type="ARBA" id="ARBA00022692"/>
    </source>
</evidence>
<evidence type="ECO:0000256" key="10">
    <source>
        <dbReference type="ARBA" id="ARBA00049551"/>
    </source>
</evidence>
<evidence type="ECO:0000256" key="6">
    <source>
        <dbReference type="ARBA" id="ARBA00022989"/>
    </source>
</evidence>
<evidence type="ECO:0000256" key="11">
    <source>
        <dbReference type="SAM" id="Phobius"/>
    </source>
</evidence>
<feature type="transmembrane region" description="Helical" evidence="11">
    <location>
        <begin position="6"/>
        <end position="22"/>
    </location>
</feature>
<evidence type="ECO:0000256" key="2">
    <source>
        <dbReference type="ARBA" id="ARBA00010519"/>
    </source>
</evidence>
<dbReference type="Pfam" id="PF00420">
    <property type="entry name" value="Oxidored_q2"/>
    <property type="match status" value="1"/>
</dbReference>
<evidence type="ECO:0000256" key="1">
    <source>
        <dbReference type="ARBA" id="ARBA00004141"/>
    </source>
</evidence>
<dbReference type="AlphaFoldDB" id="A0AAU7GHC7"/>
<evidence type="ECO:0000256" key="7">
    <source>
        <dbReference type="ARBA" id="ARBA00023027"/>
    </source>
</evidence>
<dbReference type="Gene3D" id="1.10.287.3510">
    <property type="match status" value="1"/>
</dbReference>
<keyword evidence="8 11" id="KW-0472">Membrane</keyword>
<feature type="transmembrane region" description="Helical" evidence="11">
    <location>
        <begin position="57"/>
        <end position="81"/>
    </location>
</feature>
<dbReference type="InterPro" id="IPR039428">
    <property type="entry name" value="NUOK/Mnh_C1-like"/>
</dbReference>
<accession>A0AAU7GHC7</accession>
<dbReference type="GO" id="GO:0016020">
    <property type="term" value="C:membrane"/>
    <property type="evidence" value="ECO:0007669"/>
    <property type="project" value="UniProtKB-SubCell"/>
</dbReference>
<keyword evidence="4 11" id="KW-0812">Transmembrane</keyword>
<comment type="similarity">
    <text evidence="2">Belongs to the complex I subunit 4L family.</text>
</comment>
<evidence type="ECO:0000256" key="8">
    <source>
        <dbReference type="ARBA" id="ARBA00023136"/>
    </source>
</evidence>
<dbReference type="EMBL" id="PP203213">
    <property type="protein sequence ID" value="XBM51386.1"/>
    <property type="molecule type" value="Genomic_DNA"/>
</dbReference>
<feature type="transmembrane region" description="Helical" evidence="11">
    <location>
        <begin position="29"/>
        <end position="51"/>
    </location>
</feature>
<evidence type="ECO:0000256" key="3">
    <source>
        <dbReference type="ARBA" id="ARBA00016612"/>
    </source>
</evidence>
<dbReference type="GO" id="GO:0008137">
    <property type="term" value="F:NADH dehydrogenase (ubiquinone) activity"/>
    <property type="evidence" value="ECO:0007669"/>
    <property type="project" value="UniProtKB-EC"/>
</dbReference>
<keyword evidence="5" id="KW-1278">Translocase</keyword>
<gene>
    <name evidence="12" type="primary">nad4l</name>
</gene>
<keyword evidence="6 11" id="KW-1133">Transmembrane helix</keyword>
<evidence type="ECO:0000256" key="9">
    <source>
        <dbReference type="ARBA" id="ARBA00031586"/>
    </source>
</evidence>
<keyword evidence="12" id="KW-0496">Mitochondrion</keyword>
<comment type="catalytic activity">
    <reaction evidence="10">
        <text>a ubiquinone + NADH + 5 H(+)(in) = a ubiquinol + NAD(+) + 4 H(+)(out)</text>
        <dbReference type="Rhea" id="RHEA:29091"/>
        <dbReference type="Rhea" id="RHEA-COMP:9565"/>
        <dbReference type="Rhea" id="RHEA-COMP:9566"/>
        <dbReference type="ChEBI" id="CHEBI:15378"/>
        <dbReference type="ChEBI" id="CHEBI:16389"/>
        <dbReference type="ChEBI" id="CHEBI:17976"/>
        <dbReference type="ChEBI" id="CHEBI:57540"/>
        <dbReference type="ChEBI" id="CHEBI:57945"/>
        <dbReference type="EC" id="7.1.1.2"/>
    </reaction>
</comment>
<protein>
    <recommendedName>
        <fullName evidence="3">NADH-ubiquinone oxidoreductase chain 4L</fullName>
    </recommendedName>
    <alternativeName>
        <fullName evidence="9">NADH dehydrogenase subunit 4L</fullName>
    </alternativeName>
</protein>
<sequence length="96" mass="11427">MMMVYYLTFFTMFLSGLLAYILKYRHFLLMLLSLEFMVLSIYMFMFMYLAIFGMEGFFVMFFLAMSVCEGALGLSLLVMIIRSHGSDFLMMYDNLW</sequence>
<evidence type="ECO:0000313" key="12">
    <source>
        <dbReference type="EMBL" id="XBM51386.1"/>
    </source>
</evidence>
<comment type="subcellular location">
    <subcellularLocation>
        <location evidence="1">Membrane</location>
        <topology evidence="1">Multi-pass membrane protein</topology>
    </subcellularLocation>
</comment>
<reference evidence="12" key="1">
    <citation type="journal article" date="2024" name="Syst. Entomol.">
        <title>The phylogeny of ceutorhynchine weevils (Ceutorhynchinae, Curculionidae): Mitogenome data improve the resolution of tribal relationships.</title>
        <authorList>
            <person name="Letsch H."/>
            <person name="Vukotic S."/>
            <person name="Gottsberger B."/>
            <person name="Friedman A.L.L."/>
            <person name="Wanat M."/>
            <person name="Beran F."/>
            <person name="Fiedler K."/>
            <person name="Riedel A."/>
        </authorList>
    </citation>
    <scope>NUCLEOTIDE SEQUENCE</scope>
    <source>
        <strain evidence="12">Mater_J8</strain>
    </source>
</reference>
<proteinExistence type="inferred from homology"/>
<organism evidence="12">
    <name type="scientific">Mecysmoderes ater</name>
    <dbReference type="NCBI Taxonomy" id="3158840"/>
    <lineage>
        <taxon>Eukaryota</taxon>
        <taxon>Metazoa</taxon>
        <taxon>Ecdysozoa</taxon>
        <taxon>Arthropoda</taxon>
        <taxon>Hexapoda</taxon>
        <taxon>Insecta</taxon>
        <taxon>Pterygota</taxon>
        <taxon>Neoptera</taxon>
        <taxon>Endopterygota</taxon>
        <taxon>Coleoptera</taxon>
        <taxon>Polyphaga</taxon>
        <taxon>Cucujiformia</taxon>
        <taxon>Curculionidae</taxon>
        <taxon>Ceutorhynchinae</taxon>
        <taxon>Mecysmoderes</taxon>
    </lineage>
</organism>
<keyword evidence="7" id="KW-0520">NAD</keyword>